<protein>
    <submittedName>
        <fullName evidence="1">Uncharacterized protein</fullName>
    </submittedName>
</protein>
<sequence length="287" mass="31655">MALVIEATCKPDVNLDGSAPSFVIQHVLPQDTFKQIACPGVWTVKHVLFASFGTPVTASSRLERLDVATALTQRLIAGYGGDAASTERRYHALLTHKRATAACLAAALASSPIDPAQHATFSMTLTLAIGFTISFLSSLLSVCAAEPFDAHVYKQTAVTKSSHVELSRQPSRSRLSKRSLSKSLLLTGSNLLLSEYFWLLDNLERLVHHATMYGLDMTTGAIYLKRLKTIRSVVATKPSEFCQWLPLLQDVLSALNAYADDFKRMDLWYQVIECDTVIEELREACEM</sequence>
<dbReference type="VEuPathDB" id="FungiDB:SPRG_19572"/>
<evidence type="ECO:0000313" key="2">
    <source>
        <dbReference type="Proteomes" id="UP000030745"/>
    </source>
</evidence>
<dbReference type="AlphaFoldDB" id="A0A067CJX8"/>
<organism evidence="1 2">
    <name type="scientific">Saprolegnia parasitica (strain CBS 223.65)</name>
    <dbReference type="NCBI Taxonomy" id="695850"/>
    <lineage>
        <taxon>Eukaryota</taxon>
        <taxon>Sar</taxon>
        <taxon>Stramenopiles</taxon>
        <taxon>Oomycota</taxon>
        <taxon>Saprolegniomycetes</taxon>
        <taxon>Saprolegniales</taxon>
        <taxon>Saprolegniaceae</taxon>
        <taxon>Saprolegnia</taxon>
    </lineage>
</organism>
<dbReference type="KEGG" id="spar:SPRG_19572"/>
<gene>
    <name evidence="1" type="ORF">SPRG_19572</name>
</gene>
<keyword evidence="2" id="KW-1185">Reference proteome</keyword>
<reference evidence="1 2" key="1">
    <citation type="journal article" date="2013" name="PLoS Genet.">
        <title>Distinctive expansion of potential virulence genes in the genome of the oomycete fish pathogen Saprolegnia parasitica.</title>
        <authorList>
            <person name="Jiang R.H."/>
            <person name="de Bruijn I."/>
            <person name="Haas B.J."/>
            <person name="Belmonte R."/>
            <person name="Lobach L."/>
            <person name="Christie J."/>
            <person name="van den Ackerveken G."/>
            <person name="Bottin A."/>
            <person name="Bulone V."/>
            <person name="Diaz-Moreno S.M."/>
            <person name="Dumas B."/>
            <person name="Fan L."/>
            <person name="Gaulin E."/>
            <person name="Govers F."/>
            <person name="Grenville-Briggs L.J."/>
            <person name="Horner N.R."/>
            <person name="Levin J.Z."/>
            <person name="Mammella M."/>
            <person name="Meijer H.J."/>
            <person name="Morris P."/>
            <person name="Nusbaum C."/>
            <person name="Oome S."/>
            <person name="Phillips A.J."/>
            <person name="van Rooyen D."/>
            <person name="Rzeszutek E."/>
            <person name="Saraiva M."/>
            <person name="Secombes C.J."/>
            <person name="Seidl M.F."/>
            <person name="Snel B."/>
            <person name="Stassen J.H."/>
            <person name="Sykes S."/>
            <person name="Tripathy S."/>
            <person name="van den Berg H."/>
            <person name="Vega-Arreguin J.C."/>
            <person name="Wawra S."/>
            <person name="Young S.K."/>
            <person name="Zeng Q."/>
            <person name="Dieguez-Uribeondo J."/>
            <person name="Russ C."/>
            <person name="Tyler B.M."/>
            <person name="van West P."/>
        </authorList>
    </citation>
    <scope>NUCLEOTIDE SEQUENCE [LARGE SCALE GENOMIC DNA]</scope>
    <source>
        <strain evidence="1 2">CBS 223.65</strain>
    </source>
</reference>
<dbReference type="Proteomes" id="UP000030745">
    <property type="component" value="Unassembled WGS sequence"/>
</dbReference>
<proteinExistence type="predicted"/>
<dbReference type="OrthoDB" id="78108at2759"/>
<name>A0A067CJX8_SAPPC</name>
<dbReference type="EMBL" id="KK583199">
    <property type="protein sequence ID" value="KDO31044.1"/>
    <property type="molecule type" value="Genomic_DNA"/>
</dbReference>
<dbReference type="RefSeq" id="XP_012198305.1">
    <property type="nucleotide sequence ID" value="XM_012342915.1"/>
</dbReference>
<dbReference type="GeneID" id="24140904"/>
<evidence type="ECO:0000313" key="1">
    <source>
        <dbReference type="EMBL" id="KDO31044.1"/>
    </source>
</evidence>
<accession>A0A067CJX8</accession>